<feature type="region of interest" description="Disordered" evidence="3">
    <location>
        <begin position="451"/>
        <end position="479"/>
    </location>
</feature>
<proteinExistence type="predicted"/>
<reference evidence="4" key="1">
    <citation type="submission" date="2021-01" db="EMBL/GenBank/DDBJ databases">
        <authorList>
            <consortium name="Genoscope - CEA"/>
            <person name="William W."/>
        </authorList>
    </citation>
    <scope>NUCLEOTIDE SEQUENCE</scope>
</reference>
<keyword evidence="2" id="KW-0175">Coiled coil</keyword>
<comment type="caution">
    <text evidence="4">The sequence shown here is derived from an EMBL/GenBank/DDBJ whole genome shotgun (WGS) entry which is preliminary data.</text>
</comment>
<dbReference type="EMBL" id="CAJJDM010000166">
    <property type="protein sequence ID" value="CAD8114728.1"/>
    <property type="molecule type" value="Genomic_DNA"/>
</dbReference>
<evidence type="ECO:0000256" key="2">
    <source>
        <dbReference type="SAM" id="Coils"/>
    </source>
</evidence>
<feature type="coiled-coil region" evidence="2">
    <location>
        <begin position="685"/>
        <end position="712"/>
    </location>
</feature>
<keyword evidence="5" id="KW-1185">Reference proteome</keyword>
<dbReference type="OMA" id="QNARIIC"/>
<evidence type="ECO:0000256" key="1">
    <source>
        <dbReference type="PROSITE-ProRule" id="PRU00339"/>
    </source>
</evidence>
<sequence length="842" mass="99361">MIRQQSIISAEYLVFDTIDLIKKGQYKQCVAKINRLVFDPQFVKGQPQFLQLQIQLCRRLLYCCNKILKKYFLKYSDKSHKIQPLLNRSIELSFHYIELLETYQKENSKFDGSPLASPSPTIKKKQLFKELYTEQLSLAHKMEMFFSQDIVNNYVQKSNIWFQDHCHNCYIQLIETLLNAYRYHKFNRTYYPSLFLHLLTQLMTYCNKQNTNNRKNHKFSLLKGEVYILLGNAYFELNDYSKAEQNYLSSLDEAIVSVRSILDDIEKLKINVDSKIVKIQISKLISQIIISLDLQSIINQQIEHYNRCIEINQVSHLFNKILIYFDTCKELQQHLDNKTNEIKDNYKDHVQENTEICKLLSLIFQIPFKQYPININSTFNFEQLTQTDQYQHKLFEKYEYSKNNSTFFIKNKELPPKPKNQTSQSILENAGLTQQYFIRNQSMKNFKLKHNNSQQSIEQSSTNYNDSQIQNKNDQSSLSQIDTSNISKIKFGQTPKMAHRQSFLSELIHLRNQGVKTDKSVIQETDVERNHRQQKELLQKINNKNFYQPLDQVVHTYINENLTSHQKCQSLEEVKQNARIICQAEAEVHKEVPITKSLLYARRMTCPQGVLVKDQNAENEFNKLLEFNVIEYFDFVQTNKDQAVISLKAQQENQQVRIAQQNLFSENFIPKKKLNFIENEEIKQLEQAQVIAQQAENLLKKTQDKRKSTSKQSRLSILSLMSEKTFKKQESICVPITQEQVMEKARNSIKHVISLNEKQKEVFEEQDQFLKEAELPYKFKRSISGKHKSKQECKSILIKQEFGQLCQSTKNIREKDFNILNNNNNNNNEQKLKGIISLEKIK</sequence>
<organism evidence="4 5">
    <name type="scientific">Paramecium primaurelia</name>
    <dbReference type="NCBI Taxonomy" id="5886"/>
    <lineage>
        <taxon>Eukaryota</taxon>
        <taxon>Sar</taxon>
        <taxon>Alveolata</taxon>
        <taxon>Ciliophora</taxon>
        <taxon>Intramacronucleata</taxon>
        <taxon>Oligohymenophorea</taxon>
        <taxon>Peniculida</taxon>
        <taxon>Parameciidae</taxon>
        <taxon>Paramecium</taxon>
    </lineage>
</organism>
<evidence type="ECO:0000256" key="3">
    <source>
        <dbReference type="SAM" id="MobiDB-lite"/>
    </source>
</evidence>
<gene>
    <name evidence="4" type="ORF">PPRIM_AZ9-3.1.T1610043</name>
</gene>
<protein>
    <submittedName>
        <fullName evidence="4">Uncharacterized protein</fullName>
    </submittedName>
</protein>
<accession>A0A8S1QFL9</accession>
<name>A0A8S1QFL9_PARPR</name>
<keyword evidence="1" id="KW-0802">TPR repeat</keyword>
<feature type="repeat" description="TPR" evidence="1">
    <location>
        <begin position="224"/>
        <end position="257"/>
    </location>
</feature>
<evidence type="ECO:0000313" key="4">
    <source>
        <dbReference type="EMBL" id="CAD8114728.1"/>
    </source>
</evidence>
<evidence type="ECO:0000313" key="5">
    <source>
        <dbReference type="Proteomes" id="UP000688137"/>
    </source>
</evidence>
<dbReference type="Proteomes" id="UP000688137">
    <property type="component" value="Unassembled WGS sequence"/>
</dbReference>
<dbReference type="AlphaFoldDB" id="A0A8S1QFL9"/>
<dbReference type="InterPro" id="IPR019734">
    <property type="entry name" value="TPR_rpt"/>
</dbReference>
<dbReference type="PROSITE" id="PS50005">
    <property type="entry name" value="TPR"/>
    <property type="match status" value="1"/>
</dbReference>